<dbReference type="EMBL" id="UZAE01015119">
    <property type="protein sequence ID" value="VDO15275.1"/>
    <property type="molecule type" value="Genomic_DNA"/>
</dbReference>
<proteinExistence type="predicted"/>
<reference evidence="4" key="1">
    <citation type="submission" date="2017-02" db="UniProtKB">
        <authorList>
            <consortium name="WormBaseParasite"/>
        </authorList>
    </citation>
    <scope>IDENTIFICATION</scope>
</reference>
<dbReference type="Proteomes" id="UP000278807">
    <property type="component" value="Unassembled WGS sequence"/>
</dbReference>
<sequence>MNGSSQINSTNLSPDLSPFEEVEGEESLGSLQEDSVDIPGEIKPKPSFTHSKSGSNAVLPHGEETIPQFSSTINQPNLQQTKLGLSPETPEEIGLQENSPTTP</sequence>
<reference evidence="2 3" key="2">
    <citation type="submission" date="2018-11" db="EMBL/GenBank/DDBJ databases">
        <authorList>
            <consortium name="Pathogen Informatics"/>
        </authorList>
    </citation>
    <scope>NUCLEOTIDE SEQUENCE [LARGE SCALE GENOMIC DNA]</scope>
</reference>
<evidence type="ECO:0000313" key="3">
    <source>
        <dbReference type="Proteomes" id="UP000278807"/>
    </source>
</evidence>
<evidence type="ECO:0000313" key="4">
    <source>
        <dbReference type="WBParaSite" id="HNAJ_0001324601-mRNA-1"/>
    </source>
</evidence>
<name>A0A0R3TZE7_RODNA</name>
<protein>
    <submittedName>
        <fullName evidence="4">Sperm associated antigen 17</fullName>
    </submittedName>
</protein>
<feature type="region of interest" description="Disordered" evidence="1">
    <location>
        <begin position="1"/>
        <end position="103"/>
    </location>
</feature>
<feature type="compositionally biased region" description="Polar residues" evidence="1">
    <location>
        <begin position="1"/>
        <end position="14"/>
    </location>
</feature>
<gene>
    <name evidence="2" type="ORF">HNAJ_LOCUS13218</name>
</gene>
<feature type="compositionally biased region" description="Polar residues" evidence="1">
    <location>
        <begin position="67"/>
        <end position="83"/>
    </location>
</feature>
<dbReference type="WBParaSite" id="HNAJ_0001324601-mRNA-1">
    <property type="protein sequence ID" value="HNAJ_0001324601-mRNA-1"/>
    <property type="gene ID" value="HNAJ_0001324601"/>
</dbReference>
<evidence type="ECO:0000313" key="2">
    <source>
        <dbReference type="EMBL" id="VDO15275.1"/>
    </source>
</evidence>
<accession>A0A0R3TZE7</accession>
<keyword evidence="3" id="KW-1185">Reference proteome</keyword>
<evidence type="ECO:0000256" key="1">
    <source>
        <dbReference type="SAM" id="MobiDB-lite"/>
    </source>
</evidence>
<dbReference type="AlphaFoldDB" id="A0A0R3TZE7"/>
<organism evidence="4">
    <name type="scientific">Rodentolepis nana</name>
    <name type="common">Dwarf tapeworm</name>
    <name type="synonym">Hymenolepis nana</name>
    <dbReference type="NCBI Taxonomy" id="102285"/>
    <lineage>
        <taxon>Eukaryota</taxon>
        <taxon>Metazoa</taxon>
        <taxon>Spiralia</taxon>
        <taxon>Lophotrochozoa</taxon>
        <taxon>Platyhelminthes</taxon>
        <taxon>Cestoda</taxon>
        <taxon>Eucestoda</taxon>
        <taxon>Cyclophyllidea</taxon>
        <taxon>Hymenolepididae</taxon>
        <taxon>Rodentolepis</taxon>
    </lineage>
</organism>